<feature type="compositionally biased region" description="Low complexity" evidence="1">
    <location>
        <begin position="400"/>
        <end position="442"/>
    </location>
</feature>
<feature type="signal peptide" evidence="2">
    <location>
        <begin position="1"/>
        <end position="23"/>
    </location>
</feature>
<dbReference type="EMBL" id="SZPZ01000006">
    <property type="protein sequence ID" value="TKK74361.1"/>
    <property type="molecule type" value="Genomic_DNA"/>
</dbReference>
<sequence>MKRLLGAFAIIALSALPALPAHADTDPDAYMNEVAGHLGDTGVWVDPDVKELTFSEVATLDAAAKSASAPIRIAVIPAAKFDMAWEGEEIADQLYDRVGVEGVYGVLVDANSQSAGRGFHAVQRADHGPTYKVGSAVDEAVDCCAPDYEPMLERFIQRAQVVDKPFYVDAAPYAGGLAGVIGLWYGLTAWGARRTRRQDEKAHLKVTKPLLDEEIIALSQQVSALPTVSDPQQSKLSKDVLDTVEKARHRLDEAKGDKDIEAVTTLLGSARYGMVCLDAVRAGKPIPEPTAPCFFDPRHGPSTAEVEWKPEDGAARAVDVCAACKERDEAGEEPQIRMVKGWQLSTPYWEHAEDLAAYVDGYWSQGDGRVWWFPDSDFRRRSEQMRSRWRARRPGARFSRFSSDVGSSVGDWAASSNSSSSDGDSWSSGRSRRSSWSSRTRSSGGGSSRRSSRRSGGSRGF</sequence>
<feature type="region of interest" description="Disordered" evidence="1">
    <location>
        <begin position="400"/>
        <end position="461"/>
    </location>
</feature>
<dbReference type="OrthoDB" id="4808153at2"/>
<comment type="caution">
    <text evidence="3">The sequence shown here is derived from an EMBL/GenBank/DDBJ whole genome shotgun (WGS) entry which is preliminary data.</text>
</comment>
<dbReference type="Proteomes" id="UP000305836">
    <property type="component" value="Unassembled WGS sequence"/>
</dbReference>
<gene>
    <name evidence="3" type="ORF">FDA38_36860</name>
</gene>
<protein>
    <recommendedName>
        <fullName evidence="5">TPM domain-containing protein</fullName>
    </recommendedName>
</protein>
<proteinExistence type="predicted"/>
<feature type="chain" id="PRO_5020679344" description="TPM domain-containing protein" evidence="2">
    <location>
        <begin position="24"/>
        <end position="461"/>
    </location>
</feature>
<accession>A0A4U3LG21</accession>
<organism evidence="3 4">
    <name type="scientific">Kribbella jiaozuonensis</name>
    <dbReference type="NCBI Taxonomy" id="2575441"/>
    <lineage>
        <taxon>Bacteria</taxon>
        <taxon>Bacillati</taxon>
        <taxon>Actinomycetota</taxon>
        <taxon>Actinomycetes</taxon>
        <taxon>Propionibacteriales</taxon>
        <taxon>Kribbellaceae</taxon>
        <taxon>Kribbella</taxon>
    </lineage>
</organism>
<evidence type="ECO:0000256" key="2">
    <source>
        <dbReference type="SAM" id="SignalP"/>
    </source>
</evidence>
<keyword evidence="2" id="KW-0732">Signal</keyword>
<reference evidence="3 4" key="1">
    <citation type="submission" date="2019-04" db="EMBL/GenBank/DDBJ databases">
        <title>Kribbella sp. NEAU-THZ 27 nov., a novel actinomycete isolated from soil.</title>
        <authorList>
            <person name="Duan L."/>
        </authorList>
    </citation>
    <scope>NUCLEOTIDE SEQUENCE [LARGE SCALE GENOMIC DNA]</scope>
    <source>
        <strain evidence="4">NEAU-THZ27</strain>
    </source>
</reference>
<evidence type="ECO:0000313" key="4">
    <source>
        <dbReference type="Proteomes" id="UP000305836"/>
    </source>
</evidence>
<keyword evidence="4" id="KW-1185">Reference proteome</keyword>
<evidence type="ECO:0000313" key="3">
    <source>
        <dbReference type="EMBL" id="TKK74361.1"/>
    </source>
</evidence>
<dbReference type="RefSeq" id="WP_137258806.1">
    <property type="nucleotide sequence ID" value="NZ_JBHSPQ010000002.1"/>
</dbReference>
<dbReference type="AlphaFoldDB" id="A0A4U3LG21"/>
<evidence type="ECO:0008006" key="5">
    <source>
        <dbReference type="Google" id="ProtNLM"/>
    </source>
</evidence>
<name>A0A4U3LG21_9ACTN</name>
<evidence type="ECO:0000256" key="1">
    <source>
        <dbReference type="SAM" id="MobiDB-lite"/>
    </source>
</evidence>